<evidence type="ECO:0000259" key="1">
    <source>
        <dbReference type="Pfam" id="PF20720"/>
    </source>
</evidence>
<protein>
    <recommendedName>
        <fullName evidence="1">Novel STAND NTPase 3 domain-containing protein</fullName>
    </recommendedName>
</protein>
<accession>A0ABP8ZRA7</accession>
<comment type="caution">
    <text evidence="2">The sequence shown here is derived from an EMBL/GenBank/DDBJ whole genome shotgun (WGS) entry which is preliminary data.</text>
</comment>
<dbReference type="EMBL" id="BAABIP010000008">
    <property type="protein sequence ID" value="GAA4763940.1"/>
    <property type="molecule type" value="Genomic_DNA"/>
</dbReference>
<sequence length="1217" mass="144695">MITAIEQALLRCNPDKFANICRLYLAYRYPIVNPTGIVVGKEKSKKGTPDNFVPDNDKYVFSEITTTDKITLVPKLKKDIEHCFNQKDIPSDKISRIILICNQEITTKIQEELNVHKNSINNFTQLEVIGLNAFANYIFKDYPSLARELGLSIDTGQILEMSDFVRQYEKSKFATPLSNAFYNRITELESSKEQLNNSDFLLITGQAGVGKTRFSLELVTNYIKDNPDYIVKYIRNNNQLIWEDLKIQLTKDRKYLIVVDDANKLKSNLISIINFKNEFKDSDIKIILTVRNYLKREVESELRNYELLELKNFDRNDLAKILQSPEYKISSYYVDRIFSISRGNPRIALMAAIAGLNNDIEKLNKASLILEEYFSSANSSIKDDLVLLKTAGILTLFRSIDISNSDLTDAIFNYFGIAKNDLVEKLSLLVKNELADEFKNTYKIADQILGEYIFYLIFIKEQHIPFSQLLDLHFDERKISLIHLLNPIISNYGFYEVKDLILYDLNQKWNSLREDQNKAITFLENFWFYLETETILYVNSCLKSLNQVGFDKLKFEIYKDNHIETYDDRIINLLVNFQNLPDKFEIALDLLMKYGLSSELLFTKVLKVFKQSFTYKRFSYEYGYKTQLKLFDFLYSKINENKIFYSKIIVFIADKYLIDSYDCFHSGDGNKFYTNHEYIALTEEHKKFREKLFNFIFNCYENESLKEDVYEFFERHHYTRYHEKEKRILSFDKKLIVSFFEENFVNNDFRESSIIHTYLRTLSFSKINYKKEIRDLISSKEFKLCLLLDERGETNKKSVINSFSGYKFEDYLDFAKSLDVIYNHQKKHFSITGIVSDIIENLAKKDFNLFLRVIEVIFSYEYYNSLYWRKILSSIDYNEEKISSLKLLFKNKPKTEIYLLDLFIKSPKEYLTIEDYNFVLDFIKKNDFTNIWFIDDLINKMNVLDLVIDDEIRKILNILISKIQSDNDLMMYDSFFKIINEKHQYVFIDNLKTIETLYLYFDKQRRHFDYDLEVLKIILSYNPDFIVELLKYSFDEKDYLSRRDFNDNDFKKLWDLDNYEVVLGKMMDYLVKFKSIYLHGESEFSKAFKGNSQKEIDFLNNKLVATNDNKMIELIFNIVTTVYRDKMLDFLKVILEKGCDLELFRRLDFYTSAGVTMGSRLPNMQFELSQYEKVKDFLVTQNNLNYYEFIEIIDRSIMYTKMSIERERKSEFVSEWD</sequence>
<dbReference type="InterPro" id="IPR049050">
    <property type="entry name" value="nSTAND3"/>
</dbReference>
<organism evidence="2 3">
    <name type="scientific">Flavobacterium hankyongi</name>
    <dbReference type="NCBI Taxonomy" id="1176532"/>
    <lineage>
        <taxon>Bacteria</taxon>
        <taxon>Pseudomonadati</taxon>
        <taxon>Bacteroidota</taxon>
        <taxon>Flavobacteriia</taxon>
        <taxon>Flavobacteriales</taxon>
        <taxon>Flavobacteriaceae</taxon>
        <taxon>Flavobacterium</taxon>
    </lineage>
</organism>
<evidence type="ECO:0000313" key="3">
    <source>
        <dbReference type="Proteomes" id="UP001500141"/>
    </source>
</evidence>
<dbReference type="RefSeq" id="WP_264542884.1">
    <property type="nucleotide sequence ID" value="NZ_BAABIP010000008.1"/>
</dbReference>
<proteinExistence type="predicted"/>
<dbReference type="Gene3D" id="3.40.50.300">
    <property type="entry name" value="P-loop containing nucleotide triphosphate hydrolases"/>
    <property type="match status" value="1"/>
</dbReference>
<dbReference type="Pfam" id="PF20720">
    <property type="entry name" value="nSTAND3"/>
    <property type="match status" value="1"/>
</dbReference>
<dbReference type="SUPFAM" id="SSF52540">
    <property type="entry name" value="P-loop containing nucleoside triphosphate hydrolases"/>
    <property type="match status" value="1"/>
</dbReference>
<reference evidence="3" key="1">
    <citation type="journal article" date="2019" name="Int. J. Syst. Evol. Microbiol.">
        <title>The Global Catalogue of Microorganisms (GCM) 10K type strain sequencing project: providing services to taxonomists for standard genome sequencing and annotation.</title>
        <authorList>
            <consortium name="The Broad Institute Genomics Platform"/>
            <consortium name="The Broad Institute Genome Sequencing Center for Infectious Disease"/>
            <person name="Wu L."/>
            <person name="Ma J."/>
        </authorList>
    </citation>
    <scope>NUCLEOTIDE SEQUENCE [LARGE SCALE GENOMIC DNA]</scope>
    <source>
        <strain evidence="3">JCM 18198</strain>
    </source>
</reference>
<gene>
    <name evidence="2" type="ORF">GCM10023230_11770</name>
</gene>
<keyword evidence="3" id="KW-1185">Reference proteome</keyword>
<dbReference type="InterPro" id="IPR027417">
    <property type="entry name" value="P-loop_NTPase"/>
</dbReference>
<dbReference type="Proteomes" id="UP001500141">
    <property type="component" value="Unassembled WGS sequence"/>
</dbReference>
<name>A0ABP8ZRA7_9FLAO</name>
<feature type="domain" description="Novel STAND NTPase 3" evidence="1">
    <location>
        <begin position="187"/>
        <end position="321"/>
    </location>
</feature>
<evidence type="ECO:0000313" key="2">
    <source>
        <dbReference type="EMBL" id="GAA4763940.1"/>
    </source>
</evidence>